<dbReference type="PROSITE" id="PS50869">
    <property type="entry name" value="BRICHOS"/>
    <property type="match status" value="1"/>
</dbReference>
<dbReference type="Pfam" id="PF08999">
    <property type="entry name" value="SP_C-Propep"/>
    <property type="match status" value="1"/>
</dbReference>
<keyword evidence="11" id="KW-0812">Transmembrane</keyword>
<evidence type="ECO:0000256" key="4">
    <source>
        <dbReference type="ARBA" id="ARBA00022525"/>
    </source>
</evidence>
<accession>A0A6J0SPU5</accession>
<keyword evidence="13" id="KW-1185">Reference proteome</keyword>
<evidence type="ECO:0000256" key="10">
    <source>
        <dbReference type="ARBA" id="ARBA00044825"/>
    </source>
</evidence>
<feature type="transmembrane region" description="Helical" evidence="11">
    <location>
        <begin position="40"/>
        <end position="61"/>
    </location>
</feature>
<dbReference type="Proteomes" id="UP001652642">
    <property type="component" value="Chromosome 8"/>
</dbReference>
<keyword evidence="5" id="KW-0305">Gaseous exchange</keyword>
<dbReference type="PANTHER" id="PTHR10800:SF4">
    <property type="entry name" value="PULMONARY SURFACTANT-ASSOCIATED PROTEIN C"/>
    <property type="match status" value="1"/>
</dbReference>
<organism evidence="13 14">
    <name type="scientific">Pogona vitticeps</name>
    <name type="common">central bearded dragon</name>
    <dbReference type="NCBI Taxonomy" id="103695"/>
    <lineage>
        <taxon>Eukaryota</taxon>
        <taxon>Metazoa</taxon>
        <taxon>Chordata</taxon>
        <taxon>Craniata</taxon>
        <taxon>Vertebrata</taxon>
        <taxon>Euteleostomi</taxon>
        <taxon>Lepidosauria</taxon>
        <taxon>Squamata</taxon>
        <taxon>Bifurcata</taxon>
        <taxon>Unidentata</taxon>
        <taxon>Episquamata</taxon>
        <taxon>Toxicofera</taxon>
        <taxon>Iguania</taxon>
        <taxon>Acrodonta</taxon>
        <taxon>Agamidae</taxon>
        <taxon>Amphibolurinae</taxon>
        <taxon>Pogona</taxon>
    </lineage>
</organism>
<evidence type="ECO:0000256" key="9">
    <source>
        <dbReference type="ARBA" id="ARBA00044778"/>
    </source>
</evidence>
<dbReference type="GO" id="GO:0005615">
    <property type="term" value="C:extracellular space"/>
    <property type="evidence" value="ECO:0007669"/>
    <property type="project" value="TreeGrafter"/>
</dbReference>
<evidence type="ECO:0000256" key="1">
    <source>
        <dbReference type="ARBA" id="ARBA00002263"/>
    </source>
</evidence>
<dbReference type="InParanoid" id="A0A6J0SPU5"/>
<gene>
    <name evidence="14" type="primary">LOC110072114</name>
</gene>
<keyword evidence="8" id="KW-0449">Lipoprotein</keyword>
<keyword evidence="6" id="KW-0564">Palmitate</keyword>
<dbReference type="GeneID" id="110072114"/>
<evidence type="ECO:0000256" key="3">
    <source>
        <dbReference type="ARBA" id="ARBA00022439"/>
    </source>
</evidence>
<evidence type="ECO:0000256" key="11">
    <source>
        <dbReference type="SAM" id="Phobius"/>
    </source>
</evidence>
<dbReference type="OrthoDB" id="9888901at2759"/>
<keyword evidence="7" id="KW-1015">Disulfide bond</keyword>
<evidence type="ECO:0000256" key="2">
    <source>
        <dbReference type="ARBA" id="ARBA00004364"/>
    </source>
</evidence>
<comment type="function">
    <text evidence="1">Pulmonary surfactant associated proteins promote alveolar stability by lowering the surface tension at the air-liquid interface in the peripheral air spaces.</text>
</comment>
<keyword evidence="11" id="KW-0472">Membrane</keyword>
<dbReference type="KEGG" id="pvt:110072114"/>
<protein>
    <recommendedName>
        <fullName evidence="9">Surfactant protein C</fullName>
    </recommendedName>
    <alternativeName>
        <fullName evidence="10">Pulmonary surfactant-associated protein C</fullName>
    </alternativeName>
</protein>
<keyword evidence="11" id="KW-1133">Transmembrane helix</keyword>
<evidence type="ECO:0000256" key="5">
    <source>
        <dbReference type="ARBA" id="ARBA00022713"/>
    </source>
</evidence>
<evidence type="ECO:0000256" key="7">
    <source>
        <dbReference type="ARBA" id="ARBA00023157"/>
    </source>
</evidence>
<dbReference type="InterPro" id="IPR007084">
    <property type="entry name" value="BRICHOS_dom"/>
</dbReference>
<comment type="subcellular location">
    <subcellularLocation>
        <location evidence="2">Secreted</location>
        <location evidence="2">Extracellular space</location>
        <location evidence="2">Surface film</location>
    </subcellularLocation>
</comment>
<dbReference type="Gene3D" id="3.30.390.150">
    <property type="match status" value="1"/>
</dbReference>
<dbReference type="InterPro" id="IPR001729">
    <property type="entry name" value="SP-C"/>
</dbReference>
<evidence type="ECO:0000313" key="14">
    <source>
        <dbReference type="RefSeq" id="XP_020635834.2"/>
    </source>
</evidence>
<dbReference type="InterPro" id="IPR015091">
    <property type="entry name" value="Surfactant_protein_propep"/>
</dbReference>
<dbReference type="Pfam" id="PF04089">
    <property type="entry name" value="BRICHOS"/>
    <property type="match status" value="1"/>
</dbReference>
<keyword evidence="3" id="KW-0767">Surface film</keyword>
<evidence type="ECO:0000313" key="13">
    <source>
        <dbReference type="Proteomes" id="UP001652642"/>
    </source>
</evidence>
<proteinExistence type="predicted"/>
<dbReference type="RefSeq" id="XP_020635834.2">
    <property type="nucleotide sequence ID" value="XM_020780175.2"/>
</dbReference>
<evidence type="ECO:0000259" key="12">
    <source>
        <dbReference type="PROSITE" id="PS50869"/>
    </source>
</evidence>
<sequence>MEETYHKVEISSKEILMNEAPPVYTASPRLLPGLPCKKPLIIVVVVVVIVLIVLGFLLMGLHITQKHTETVLQMTIQGLDGEGSSQHLSMSRKERLATFHINLHANASATVVYDFNNLLIGYRTWPGQSCYITRINKENLQSLDAVVQTFQHVQPRPLTPSLKPAKEDREELSKPLADRSLLGTTINILCSSVPIYWV</sequence>
<evidence type="ECO:0000256" key="8">
    <source>
        <dbReference type="ARBA" id="ARBA00023288"/>
    </source>
</evidence>
<evidence type="ECO:0000256" key="6">
    <source>
        <dbReference type="ARBA" id="ARBA00023139"/>
    </source>
</evidence>
<dbReference type="SMART" id="SM01039">
    <property type="entry name" value="BRICHOS"/>
    <property type="match status" value="1"/>
</dbReference>
<name>A0A6J0SPU5_9SAUR</name>
<dbReference type="AlphaFoldDB" id="A0A6J0SPU5"/>
<dbReference type="GO" id="GO:0007585">
    <property type="term" value="P:respiratory gaseous exchange by respiratory system"/>
    <property type="evidence" value="ECO:0007669"/>
    <property type="project" value="UniProtKB-KW"/>
</dbReference>
<reference evidence="14" key="1">
    <citation type="submission" date="2025-08" db="UniProtKB">
        <authorList>
            <consortium name="RefSeq"/>
        </authorList>
    </citation>
    <scope>IDENTIFICATION</scope>
</reference>
<feature type="domain" description="BRICHOS" evidence="12">
    <location>
        <begin position="103"/>
        <end position="198"/>
    </location>
</feature>
<dbReference type="SMART" id="SM00019">
    <property type="entry name" value="SF_P"/>
    <property type="match status" value="1"/>
</dbReference>
<dbReference type="PANTHER" id="PTHR10800">
    <property type="entry name" value="PULMONARY SURFACTANT-ASSOCIATED PROTEIN C"/>
    <property type="match status" value="1"/>
</dbReference>
<keyword evidence="4" id="KW-0964">Secreted</keyword>